<comment type="similarity">
    <text evidence="1">Belongs to the universal stress protein A family.</text>
</comment>
<evidence type="ECO:0000256" key="1">
    <source>
        <dbReference type="ARBA" id="ARBA00008791"/>
    </source>
</evidence>
<feature type="domain" description="UspA" evidence="2">
    <location>
        <begin position="150"/>
        <end position="261"/>
    </location>
</feature>
<reference evidence="3 4" key="1">
    <citation type="submission" date="2018-11" db="EMBL/GenBank/DDBJ databases">
        <title>Aureibaculum marinum gen. nov., sp. nov., a member of the family Flavobacteriaceae isolated from the Bohai Sea.</title>
        <authorList>
            <person name="Ji X."/>
        </authorList>
    </citation>
    <scope>NUCLEOTIDE SEQUENCE [LARGE SCALE GENOMIC DNA]</scope>
    <source>
        <strain evidence="3 4">BH-SD17</strain>
    </source>
</reference>
<dbReference type="Proteomes" id="UP000270856">
    <property type="component" value="Unassembled WGS sequence"/>
</dbReference>
<dbReference type="Gene3D" id="3.40.50.12370">
    <property type="match status" value="1"/>
</dbReference>
<organism evidence="3 4">
    <name type="scientific">Aureibaculum marinum</name>
    <dbReference type="NCBI Taxonomy" id="2487930"/>
    <lineage>
        <taxon>Bacteria</taxon>
        <taxon>Pseudomonadati</taxon>
        <taxon>Bacteroidota</taxon>
        <taxon>Flavobacteriia</taxon>
        <taxon>Flavobacteriales</taxon>
        <taxon>Flavobacteriaceae</taxon>
        <taxon>Aureibaculum</taxon>
    </lineage>
</organism>
<dbReference type="CDD" id="cd00293">
    <property type="entry name" value="USP-like"/>
    <property type="match status" value="2"/>
</dbReference>
<proteinExistence type="inferred from homology"/>
<feature type="domain" description="UspA" evidence="2">
    <location>
        <begin position="1"/>
        <end position="141"/>
    </location>
</feature>
<protein>
    <submittedName>
        <fullName evidence="3">Universal stress protein</fullName>
    </submittedName>
</protein>
<comment type="caution">
    <text evidence="3">The sequence shown here is derived from an EMBL/GenBank/DDBJ whole genome shotgun (WGS) entry which is preliminary data.</text>
</comment>
<dbReference type="InterPro" id="IPR006016">
    <property type="entry name" value="UspA"/>
</dbReference>
<accession>A0A3N4NQ64</accession>
<dbReference type="PANTHER" id="PTHR46268:SF6">
    <property type="entry name" value="UNIVERSAL STRESS PROTEIN UP12"/>
    <property type="match status" value="1"/>
</dbReference>
<keyword evidence="4" id="KW-1185">Reference proteome</keyword>
<dbReference type="PANTHER" id="PTHR46268">
    <property type="entry name" value="STRESS RESPONSE PROTEIN NHAX"/>
    <property type="match status" value="1"/>
</dbReference>
<sequence length="277" mass="31364">MKTILYATDLNKNEASVLKYAYKLSQNLNLTLEVFHIYQLPPVRVSVSRPAEQMVDLIIKEQKDIVKAYCEKHLGEDMSNIKVDVVISDTILDAILDKSKKTNPSIVVIGKKEKHTKRGLLASDIGLELLKKLTLPILIVPNTTSNKPVKTILYATDFEKGDLLAINKIVPLAKNMDAKIHVVHVSTKTEYAGKDKMQAFENQLSQQIDYNNIEFEVLFSENIEKELNAHAKRIDADIIVLLEREEKGFFQKLFTKGIAEKLEVKISIPLMSFNEPS</sequence>
<evidence type="ECO:0000313" key="4">
    <source>
        <dbReference type="Proteomes" id="UP000270856"/>
    </source>
</evidence>
<evidence type="ECO:0000313" key="3">
    <source>
        <dbReference type="EMBL" id="RPD97755.1"/>
    </source>
</evidence>
<dbReference type="AlphaFoldDB" id="A0A3N4NQ64"/>
<dbReference type="SUPFAM" id="SSF52402">
    <property type="entry name" value="Adenine nucleotide alpha hydrolases-like"/>
    <property type="match status" value="2"/>
</dbReference>
<name>A0A3N4NQ64_9FLAO</name>
<dbReference type="Pfam" id="PF00582">
    <property type="entry name" value="Usp"/>
    <property type="match status" value="2"/>
</dbReference>
<dbReference type="OrthoDB" id="9788959at2"/>
<gene>
    <name evidence="3" type="ORF">EGM88_08170</name>
</gene>
<evidence type="ECO:0000259" key="2">
    <source>
        <dbReference type="Pfam" id="PF00582"/>
    </source>
</evidence>
<dbReference type="RefSeq" id="WP_123897480.1">
    <property type="nucleotide sequence ID" value="NZ_RPFJ01000009.1"/>
</dbReference>
<dbReference type="EMBL" id="RPFJ01000009">
    <property type="protein sequence ID" value="RPD97755.1"/>
    <property type="molecule type" value="Genomic_DNA"/>
</dbReference>